<evidence type="ECO:0000259" key="11">
    <source>
        <dbReference type="Pfam" id="PF08541"/>
    </source>
</evidence>
<keyword evidence="14" id="KW-1185">Reference proteome</keyword>
<evidence type="ECO:0000256" key="1">
    <source>
        <dbReference type="ARBA" id="ARBA00008642"/>
    </source>
</evidence>
<comment type="domain">
    <text evidence="10">The last Arg residue of the ACP-binding site is essential for the weak association between ACP/AcpP and FabH.</text>
</comment>
<dbReference type="SUPFAM" id="SSF53901">
    <property type="entry name" value="Thiolase-like"/>
    <property type="match status" value="1"/>
</dbReference>
<dbReference type="InterPro" id="IPR004655">
    <property type="entry name" value="FabH"/>
</dbReference>
<comment type="caution">
    <text evidence="13">The sequence shown here is derived from an EMBL/GenBank/DDBJ whole genome shotgun (WGS) entry which is preliminary data.</text>
</comment>
<evidence type="ECO:0000259" key="12">
    <source>
        <dbReference type="Pfam" id="PF08545"/>
    </source>
</evidence>
<keyword evidence="9 10" id="KW-0012">Acyltransferase</keyword>
<name>A0ABY0IHB4_9BACT</name>
<proteinExistence type="inferred from homology"/>
<comment type="catalytic activity">
    <reaction evidence="10">
        <text>malonyl-[ACP] + acetyl-CoA + H(+) = 3-oxobutanoyl-[ACP] + CO2 + CoA</text>
        <dbReference type="Rhea" id="RHEA:12080"/>
        <dbReference type="Rhea" id="RHEA-COMP:9623"/>
        <dbReference type="Rhea" id="RHEA-COMP:9625"/>
        <dbReference type="ChEBI" id="CHEBI:15378"/>
        <dbReference type="ChEBI" id="CHEBI:16526"/>
        <dbReference type="ChEBI" id="CHEBI:57287"/>
        <dbReference type="ChEBI" id="CHEBI:57288"/>
        <dbReference type="ChEBI" id="CHEBI:78449"/>
        <dbReference type="ChEBI" id="CHEBI:78450"/>
        <dbReference type="EC" id="2.3.1.180"/>
    </reaction>
</comment>
<evidence type="ECO:0000256" key="2">
    <source>
        <dbReference type="ARBA" id="ARBA00022490"/>
    </source>
</evidence>
<dbReference type="Gene3D" id="3.40.47.10">
    <property type="match status" value="1"/>
</dbReference>
<comment type="subunit">
    <text evidence="10">Homodimer.</text>
</comment>
<keyword evidence="4 10" id="KW-0808">Transferase</keyword>
<keyword evidence="8 10" id="KW-0511">Multifunctional enzyme</keyword>
<keyword evidence="5 10" id="KW-0276">Fatty acid metabolism</keyword>
<dbReference type="NCBIfam" id="TIGR00747">
    <property type="entry name" value="fabH"/>
    <property type="match status" value="1"/>
</dbReference>
<comment type="function">
    <text evidence="10">Catalyzes the condensation reaction of fatty acid synthesis by the addition to an acyl acceptor of two carbons from malonyl-ACP. Catalyzes the first condensation reaction which initiates fatty acid synthesis and may therefore play a role in governing the total rate of fatty acid production. Possesses both acetoacetyl-ACP synthase and acetyl transacylase activities. Its substrate specificity determines the biosynthesis of branched-chain and/or straight-chain of fatty acids.</text>
</comment>
<evidence type="ECO:0000256" key="7">
    <source>
        <dbReference type="ARBA" id="ARBA00023160"/>
    </source>
</evidence>
<dbReference type="InterPro" id="IPR013747">
    <property type="entry name" value="ACP_syn_III_C"/>
</dbReference>
<dbReference type="PANTHER" id="PTHR34069:SF2">
    <property type="entry name" value="BETA-KETOACYL-[ACYL-CARRIER-PROTEIN] SYNTHASE III"/>
    <property type="match status" value="1"/>
</dbReference>
<dbReference type="EMBL" id="QDKL01000003">
    <property type="protein sequence ID" value="RZF20934.1"/>
    <property type="molecule type" value="Genomic_DNA"/>
</dbReference>
<comment type="similarity">
    <text evidence="1 10">Belongs to the thiolase-like superfamily. FabH family.</text>
</comment>
<evidence type="ECO:0000256" key="5">
    <source>
        <dbReference type="ARBA" id="ARBA00022832"/>
    </source>
</evidence>
<dbReference type="Proteomes" id="UP000443582">
    <property type="component" value="Unassembled WGS sequence"/>
</dbReference>
<evidence type="ECO:0000256" key="9">
    <source>
        <dbReference type="ARBA" id="ARBA00023315"/>
    </source>
</evidence>
<feature type="active site" evidence="10">
    <location>
        <position position="296"/>
    </location>
</feature>
<dbReference type="EC" id="2.3.1.180" evidence="10"/>
<feature type="domain" description="Beta-ketoacyl-[acyl-carrier-protein] synthase III C-terminal" evidence="11">
    <location>
        <begin position="250"/>
        <end position="338"/>
    </location>
</feature>
<dbReference type="RefSeq" id="WP_115363234.1">
    <property type="nucleotide sequence ID" value="NZ_QDKL01000003.1"/>
</dbReference>
<dbReference type="Pfam" id="PF08545">
    <property type="entry name" value="ACP_syn_III"/>
    <property type="match status" value="1"/>
</dbReference>
<keyword evidence="2 10" id="KW-0963">Cytoplasm</keyword>
<dbReference type="InterPro" id="IPR016039">
    <property type="entry name" value="Thiolase-like"/>
</dbReference>
<organism evidence="13 14">
    <name type="scientific">Halobacteriovorax vibrionivorans</name>
    <dbReference type="NCBI Taxonomy" id="2152716"/>
    <lineage>
        <taxon>Bacteria</taxon>
        <taxon>Pseudomonadati</taxon>
        <taxon>Bdellovibrionota</taxon>
        <taxon>Bacteriovoracia</taxon>
        <taxon>Bacteriovoracales</taxon>
        <taxon>Halobacteriovoraceae</taxon>
        <taxon>Halobacteriovorax</taxon>
    </lineage>
</organism>
<dbReference type="CDD" id="cd00830">
    <property type="entry name" value="KAS_III"/>
    <property type="match status" value="1"/>
</dbReference>
<dbReference type="NCBIfam" id="NF006829">
    <property type="entry name" value="PRK09352.1"/>
    <property type="match status" value="1"/>
</dbReference>
<evidence type="ECO:0000313" key="13">
    <source>
        <dbReference type="EMBL" id="RZF20934.1"/>
    </source>
</evidence>
<reference evidence="14" key="1">
    <citation type="journal article" date="2019" name="Int. J. Syst. Evol. Microbiol.">
        <title>Halobacteriovorax valvorus sp. nov., a novel prokaryotic predator isolated from coastal seawater of China.</title>
        <authorList>
            <person name="Chen M.-X."/>
        </authorList>
    </citation>
    <scope>NUCLEOTIDE SEQUENCE [LARGE SCALE GENOMIC DNA]</scope>
    <source>
        <strain evidence="14">BL9</strain>
    </source>
</reference>
<evidence type="ECO:0000256" key="10">
    <source>
        <dbReference type="HAMAP-Rule" id="MF_01815"/>
    </source>
</evidence>
<evidence type="ECO:0000256" key="4">
    <source>
        <dbReference type="ARBA" id="ARBA00022679"/>
    </source>
</evidence>
<evidence type="ECO:0000256" key="3">
    <source>
        <dbReference type="ARBA" id="ARBA00022516"/>
    </source>
</evidence>
<evidence type="ECO:0000313" key="14">
    <source>
        <dbReference type="Proteomes" id="UP000443582"/>
    </source>
</evidence>
<feature type="active site" evidence="10">
    <location>
        <position position="266"/>
    </location>
</feature>
<evidence type="ECO:0000256" key="8">
    <source>
        <dbReference type="ARBA" id="ARBA00023268"/>
    </source>
</evidence>
<keyword evidence="7 10" id="KW-0275">Fatty acid biosynthesis</keyword>
<dbReference type="InterPro" id="IPR013751">
    <property type="entry name" value="ACP_syn_III_N"/>
</dbReference>
<comment type="pathway">
    <text evidence="10">Lipid metabolism; fatty acid biosynthesis.</text>
</comment>
<protein>
    <recommendedName>
        <fullName evidence="10">Beta-ketoacyl-[acyl-carrier-protein] synthase III</fullName>
        <shortName evidence="10">Beta-ketoacyl-ACP synthase III</shortName>
        <shortName evidence="10">KAS III</shortName>
        <ecNumber evidence="10">2.3.1.180</ecNumber>
    </recommendedName>
    <alternativeName>
        <fullName evidence="10">3-oxoacyl-[acyl-carrier-protein] synthase 3</fullName>
    </alternativeName>
    <alternativeName>
        <fullName evidence="10">3-oxoacyl-[acyl-carrier-protein] synthase III</fullName>
    </alternativeName>
</protein>
<feature type="active site" evidence="10">
    <location>
        <position position="115"/>
    </location>
</feature>
<dbReference type="HAMAP" id="MF_01815">
    <property type="entry name" value="FabH"/>
    <property type="match status" value="1"/>
</dbReference>
<accession>A0ABY0IHB4</accession>
<keyword evidence="3 10" id="KW-0444">Lipid biosynthesis</keyword>
<dbReference type="Pfam" id="PF08541">
    <property type="entry name" value="ACP_syn_III_C"/>
    <property type="match status" value="1"/>
</dbReference>
<gene>
    <name evidence="10" type="primary">fabH</name>
    <name evidence="13" type="ORF">DAY19_13190</name>
</gene>
<sequence>MGVLASKIIGVGSYVPPKVYKNTDIEEMMNTSDEWIVQRTGIEQRHWVDSKTSTSDLAVKASEEAISNAGLNKEDIDMIVFATLSPDFDFPGTGCFLQAKLGMSEIPCLDLRQQCSGFLYAMSVADKFISTGTNKNILVVGAEVHSKGLDQTPDGRNVAVLFGDGAGAIVMSAAEVNDKKSEPCFIDASLNSDGKYAKELWIPAPGTGFDSSERMSQEMLDEKLHYPQMNGRTVFVHATKRMAESLGALLEKNNLTIDDVDVFLFHQANLRINSKVAEMMGIPEEKVFNTIQKYGNTTAATIPLGMHDAMKEGVLKPGMLVASAAFGAGFTWASALYRV</sequence>
<dbReference type="PANTHER" id="PTHR34069">
    <property type="entry name" value="3-OXOACYL-[ACYL-CARRIER-PROTEIN] SYNTHASE 3"/>
    <property type="match status" value="1"/>
</dbReference>
<feature type="domain" description="Beta-ketoacyl-[acyl-carrier-protein] synthase III N-terminal" evidence="12">
    <location>
        <begin position="109"/>
        <end position="194"/>
    </location>
</feature>
<comment type="subcellular location">
    <subcellularLocation>
        <location evidence="10">Cytoplasm</location>
    </subcellularLocation>
</comment>
<keyword evidence="6 10" id="KW-0443">Lipid metabolism</keyword>
<feature type="region of interest" description="ACP-binding" evidence="10">
    <location>
        <begin position="267"/>
        <end position="271"/>
    </location>
</feature>
<evidence type="ECO:0000256" key="6">
    <source>
        <dbReference type="ARBA" id="ARBA00023098"/>
    </source>
</evidence>